<dbReference type="Pfam" id="PF00069">
    <property type="entry name" value="Pkinase"/>
    <property type="match status" value="1"/>
</dbReference>
<proteinExistence type="inferred from homology"/>
<keyword evidence="7" id="KW-0067">ATP-binding</keyword>
<dbReference type="GO" id="GO:0005737">
    <property type="term" value="C:cytoplasm"/>
    <property type="evidence" value="ECO:0007669"/>
    <property type="project" value="TreeGrafter"/>
</dbReference>
<feature type="region of interest" description="Disordered" evidence="10">
    <location>
        <begin position="375"/>
        <end position="394"/>
    </location>
</feature>
<dbReference type="EMBL" id="QUSF01000663">
    <property type="protein sequence ID" value="RLV76396.1"/>
    <property type="molecule type" value="Genomic_DNA"/>
</dbReference>
<evidence type="ECO:0000313" key="13">
    <source>
        <dbReference type="Proteomes" id="UP000276834"/>
    </source>
</evidence>
<evidence type="ECO:0000313" key="12">
    <source>
        <dbReference type="EMBL" id="RLV76396.1"/>
    </source>
</evidence>
<evidence type="ECO:0000256" key="2">
    <source>
        <dbReference type="ARBA" id="ARBA00012513"/>
    </source>
</evidence>
<dbReference type="GO" id="GO:0005524">
    <property type="term" value="F:ATP binding"/>
    <property type="evidence" value="ECO:0007669"/>
    <property type="project" value="UniProtKB-KW"/>
</dbReference>
<evidence type="ECO:0000256" key="1">
    <source>
        <dbReference type="ARBA" id="ARBA00005505"/>
    </source>
</evidence>
<keyword evidence="3" id="KW-0723">Serine/threonine-protein kinase</keyword>
<dbReference type="InterPro" id="IPR011009">
    <property type="entry name" value="Kinase-like_dom_sf"/>
</dbReference>
<accession>A0A3L8R9N4</accession>
<evidence type="ECO:0000256" key="10">
    <source>
        <dbReference type="SAM" id="MobiDB-lite"/>
    </source>
</evidence>
<dbReference type="Proteomes" id="UP000276834">
    <property type="component" value="Unassembled WGS sequence"/>
</dbReference>
<dbReference type="GO" id="GO:0004674">
    <property type="term" value="F:protein serine/threonine kinase activity"/>
    <property type="evidence" value="ECO:0007669"/>
    <property type="project" value="UniProtKB-KW"/>
</dbReference>
<feature type="compositionally biased region" description="Basic and acidic residues" evidence="10">
    <location>
        <begin position="382"/>
        <end position="392"/>
    </location>
</feature>
<dbReference type="GO" id="GO:0043066">
    <property type="term" value="P:negative regulation of apoptotic process"/>
    <property type="evidence" value="ECO:0007669"/>
    <property type="project" value="TreeGrafter"/>
</dbReference>
<dbReference type="EC" id="2.7.11.1" evidence="2"/>
<keyword evidence="13" id="KW-1185">Reference proteome</keyword>
<reference evidence="12 13" key="1">
    <citation type="journal article" date="2018" name="Proc. R. Soc. B">
        <title>A non-coding region near Follistatin controls head colour polymorphism in the Gouldian finch.</title>
        <authorList>
            <person name="Toomey M.B."/>
            <person name="Marques C.I."/>
            <person name="Andrade P."/>
            <person name="Araujo P.M."/>
            <person name="Sabatino S."/>
            <person name="Gazda M.A."/>
            <person name="Afonso S."/>
            <person name="Lopes R.J."/>
            <person name="Corbo J.C."/>
            <person name="Carneiro M."/>
        </authorList>
    </citation>
    <scope>NUCLEOTIDE SEQUENCE [LARGE SCALE GENOMIC DNA]</scope>
    <source>
        <strain evidence="12">Red01</strain>
        <tissue evidence="12">Muscle</tissue>
    </source>
</reference>
<evidence type="ECO:0000256" key="6">
    <source>
        <dbReference type="ARBA" id="ARBA00022777"/>
    </source>
</evidence>
<keyword evidence="4" id="KW-0808">Transferase</keyword>
<dbReference type="SUPFAM" id="SSF56112">
    <property type="entry name" value="Protein kinase-like (PK-like)"/>
    <property type="match status" value="1"/>
</dbReference>
<dbReference type="InterPro" id="IPR051138">
    <property type="entry name" value="PIM_Ser/Thr_kinase"/>
</dbReference>
<sequence>MIITQLPISGCGLQEKLQLVAHPCLTLSRDNAQQRPRGFLLWDWAEQGKIPVFGQAQGLPRGARGWARGRAGSGHTDTGTRGLGASAAAAAKAAKVATLRTPSCFSSPCPAAPSSPALPLPLPCRAVPPARPRPRAGLPRPRPARPAAVSPPPGSGRAGGAAAGRASVPGAGAASPPFGSPGPSPAPAPPWAPVPARPRLLPAPRRTRAARPLPPPRLRLPRPEFRRSAARPPAPSRRCPGPGENAWGWPARGARGALGVPVRGEARGLFRQGLEAVRRCTSCGVLHRDSKTGNVLLHLATGQLKLLDFGCGTFLQDTAYTQFAGEPCPGDAPGHLMAQLGCSTGASPYCSRDVINAGARLIWVGCEGGHLQHPLWGSQPDKNPHGGNREGGSDPVPQMVWWAGDKGLHCSASLVCLGLLTVLRAMQAGRRGGLLLPSSITRGFFSSPEFVHKSKVLARGQRLYMPRGAGARLWEQQHPPAELCLCSTGALSYSPPEWIHHQCYHGKAATIWSLVISGFSPQTGVSRRKHAALGLELSWTPDVQAQVATIPPSFACHGSWMAGALSRTLTAWSDPQMKMMDFDSGTFSKARLHREFADESTHSGMLPDLGIAQPGREPKMQLILQSAARLLLAGLGAWAGVGTKWEWAPGPANSPQHPPCPRLGLGWGSQPNTNKPPWWEQRGCFALQARKGLGCSAALVCFGITMGAVQEEGRKPGLPHLWVGFSLACRGGVQSGWGSAWEQLQHGWALPLEKAEHIVCPVCWGWWDQRFGEMAASTGASCSGQQLRAGCAVAGCRLGTCPALLLCSQRQQCWAALGTALGMASMAWAPRAPGTRGQEPSADGHFLVSLLAAGLCGSARGCNQPKEKWGDLQQRLA</sequence>
<feature type="compositionally biased region" description="Low complexity" evidence="10">
    <location>
        <begin position="236"/>
        <end position="247"/>
    </location>
</feature>
<feature type="compositionally biased region" description="Low complexity" evidence="10">
    <location>
        <begin position="163"/>
        <end position="177"/>
    </location>
</feature>
<feature type="compositionally biased region" description="Pro residues" evidence="10">
    <location>
        <begin position="178"/>
        <end position="196"/>
    </location>
</feature>
<evidence type="ECO:0000256" key="4">
    <source>
        <dbReference type="ARBA" id="ARBA00022679"/>
    </source>
</evidence>
<organism evidence="12 13">
    <name type="scientific">Chloebia gouldiae</name>
    <name type="common">Gouldian finch</name>
    <name type="synonym">Erythrura gouldiae</name>
    <dbReference type="NCBI Taxonomy" id="44316"/>
    <lineage>
        <taxon>Eukaryota</taxon>
        <taxon>Metazoa</taxon>
        <taxon>Chordata</taxon>
        <taxon>Craniata</taxon>
        <taxon>Vertebrata</taxon>
        <taxon>Euteleostomi</taxon>
        <taxon>Archelosauria</taxon>
        <taxon>Archosauria</taxon>
        <taxon>Dinosauria</taxon>
        <taxon>Saurischia</taxon>
        <taxon>Theropoda</taxon>
        <taxon>Coelurosauria</taxon>
        <taxon>Aves</taxon>
        <taxon>Neognathae</taxon>
        <taxon>Neoaves</taxon>
        <taxon>Telluraves</taxon>
        <taxon>Australaves</taxon>
        <taxon>Passeriformes</taxon>
        <taxon>Passeroidea</taxon>
        <taxon>Passeridae</taxon>
        <taxon>Chloebia</taxon>
    </lineage>
</organism>
<protein>
    <recommendedName>
        <fullName evidence="2">non-specific serine/threonine protein kinase</fullName>
        <ecNumber evidence="2">2.7.11.1</ecNumber>
    </recommendedName>
</protein>
<keyword evidence="5" id="KW-0547">Nucleotide-binding</keyword>
<evidence type="ECO:0000259" key="11">
    <source>
        <dbReference type="Pfam" id="PF00069"/>
    </source>
</evidence>
<evidence type="ECO:0000256" key="8">
    <source>
        <dbReference type="ARBA" id="ARBA00047899"/>
    </source>
</evidence>
<comment type="similarity">
    <text evidence="1">Belongs to the protein kinase superfamily. CAMK Ser/Thr protein kinase family. PIM subfamily.</text>
</comment>
<dbReference type="AlphaFoldDB" id="A0A3L8R9N4"/>
<evidence type="ECO:0000256" key="5">
    <source>
        <dbReference type="ARBA" id="ARBA00022741"/>
    </source>
</evidence>
<dbReference type="Gene3D" id="1.10.510.10">
    <property type="entry name" value="Transferase(Phosphotransferase) domain 1"/>
    <property type="match status" value="1"/>
</dbReference>
<dbReference type="GO" id="GO:0007346">
    <property type="term" value="P:regulation of mitotic cell cycle"/>
    <property type="evidence" value="ECO:0007669"/>
    <property type="project" value="TreeGrafter"/>
</dbReference>
<keyword evidence="6" id="KW-0418">Kinase</keyword>
<feature type="domain" description="Protein kinase" evidence="11">
    <location>
        <begin position="265"/>
        <end position="326"/>
    </location>
</feature>
<dbReference type="PANTHER" id="PTHR22984:SF11">
    <property type="entry name" value="AURORA KINASE-RELATED"/>
    <property type="match status" value="1"/>
</dbReference>
<name>A0A3L8R9N4_CHLGU</name>
<feature type="region of interest" description="Disordered" evidence="10">
    <location>
        <begin position="129"/>
        <end position="247"/>
    </location>
</feature>
<comment type="caution">
    <text evidence="12">The sequence shown here is derived from an EMBL/GenBank/DDBJ whole genome shotgun (WGS) entry which is preliminary data.</text>
</comment>
<evidence type="ECO:0000256" key="7">
    <source>
        <dbReference type="ARBA" id="ARBA00022840"/>
    </source>
</evidence>
<dbReference type="PANTHER" id="PTHR22984">
    <property type="entry name" value="SERINE/THREONINE-PROTEIN KINASE PIM"/>
    <property type="match status" value="1"/>
</dbReference>
<evidence type="ECO:0000256" key="3">
    <source>
        <dbReference type="ARBA" id="ARBA00022527"/>
    </source>
</evidence>
<comment type="catalytic activity">
    <reaction evidence="8">
        <text>L-threonyl-[protein] + ATP = O-phospho-L-threonyl-[protein] + ADP + H(+)</text>
        <dbReference type="Rhea" id="RHEA:46608"/>
        <dbReference type="Rhea" id="RHEA-COMP:11060"/>
        <dbReference type="Rhea" id="RHEA-COMP:11605"/>
        <dbReference type="ChEBI" id="CHEBI:15378"/>
        <dbReference type="ChEBI" id="CHEBI:30013"/>
        <dbReference type="ChEBI" id="CHEBI:30616"/>
        <dbReference type="ChEBI" id="CHEBI:61977"/>
        <dbReference type="ChEBI" id="CHEBI:456216"/>
        <dbReference type="EC" id="2.7.11.1"/>
    </reaction>
</comment>
<dbReference type="OrthoDB" id="9331472at2759"/>
<gene>
    <name evidence="12" type="ORF">DV515_00017018</name>
</gene>
<comment type="catalytic activity">
    <reaction evidence="9">
        <text>L-seryl-[protein] + ATP = O-phospho-L-seryl-[protein] + ADP + H(+)</text>
        <dbReference type="Rhea" id="RHEA:17989"/>
        <dbReference type="Rhea" id="RHEA-COMP:9863"/>
        <dbReference type="Rhea" id="RHEA-COMP:11604"/>
        <dbReference type="ChEBI" id="CHEBI:15378"/>
        <dbReference type="ChEBI" id="CHEBI:29999"/>
        <dbReference type="ChEBI" id="CHEBI:30616"/>
        <dbReference type="ChEBI" id="CHEBI:83421"/>
        <dbReference type="ChEBI" id="CHEBI:456216"/>
        <dbReference type="EC" id="2.7.11.1"/>
    </reaction>
</comment>
<dbReference type="InterPro" id="IPR000719">
    <property type="entry name" value="Prot_kinase_dom"/>
</dbReference>
<evidence type="ECO:0000256" key="9">
    <source>
        <dbReference type="ARBA" id="ARBA00048679"/>
    </source>
</evidence>